<organism evidence="10 11">
    <name type="scientific">Ooceraea biroi</name>
    <name type="common">Clonal raider ant</name>
    <name type="synonym">Cerapachys biroi</name>
    <dbReference type="NCBI Taxonomy" id="2015173"/>
    <lineage>
        <taxon>Eukaryota</taxon>
        <taxon>Metazoa</taxon>
        <taxon>Ecdysozoa</taxon>
        <taxon>Arthropoda</taxon>
        <taxon>Hexapoda</taxon>
        <taxon>Insecta</taxon>
        <taxon>Pterygota</taxon>
        <taxon>Neoptera</taxon>
        <taxon>Endopterygota</taxon>
        <taxon>Hymenoptera</taxon>
        <taxon>Apocrita</taxon>
        <taxon>Aculeata</taxon>
        <taxon>Formicoidea</taxon>
        <taxon>Formicidae</taxon>
        <taxon>Dorylinae</taxon>
        <taxon>Ooceraea</taxon>
    </lineage>
</organism>
<evidence type="ECO:0000256" key="1">
    <source>
        <dbReference type="ARBA" id="ARBA00004123"/>
    </source>
</evidence>
<dbReference type="PANTHER" id="PTHR45659">
    <property type="entry name" value="HOMEOBOX PROTEIN HOX"/>
    <property type="match status" value="1"/>
</dbReference>
<evidence type="ECO:0000259" key="9">
    <source>
        <dbReference type="PROSITE" id="PS50071"/>
    </source>
</evidence>
<feature type="DNA-binding region" description="Homeobox" evidence="7">
    <location>
        <begin position="220"/>
        <end position="279"/>
    </location>
</feature>
<dbReference type="GO" id="GO:0000978">
    <property type="term" value="F:RNA polymerase II cis-regulatory region sequence-specific DNA binding"/>
    <property type="evidence" value="ECO:0007669"/>
    <property type="project" value="TreeGrafter"/>
</dbReference>
<dbReference type="GO" id="GO:0000122">
    <property type="term" value="P:negative regulation of transcription by RNA polymerase II"/>
    <property type="evidence" value="ECO:0007669"/>
    <property type="project" value="TreeGrafter"/>
</dbReference>
<dbReference type="AlphaFoldDB" id="A0A026W958"/>
<dbReference type="InterPro" id="IPR050296">
    <property type="entry name" value="Antp_homeobox"/>
</dbReference>
<sequence>MESTDSLAYNGSEIEQYIFPEATEAQFEGRQAAYDHNNVQPNWNYSSQLPPWYEHHSSSAYTDRFVKRNIPASSASEDILTRKNSSHQISPCGSYQASSNTASDQLSVADKVTNFKQITLQNQQTNVQNNAQYTIHSNISRSSTPFSPVTTSLIEQASMQQLYNSVDNKNINYKKPTERRPNKYRIKTKNECTVSNSVLIAATYAWIQKSKNDKGKNNNRRRIRQSYTRHQQLECEKQFHTSQYISKQVVKELALRTDLSERQVKVWFQNRRMKQKRETKNYQQRKYQEMQTSSLLHNGSWQTAQNLSSSNSESSSIFDTSIESNESINNVFYMQSQQPNHVQTQLHPTVSIQSSQFMPSQVQTTFNMQQITNEHNPRLYVQQQQYVHSQPQNVLYTQSQPVVHTQSSFMQLQMPTYRRQPITQQLQQPSTHVLSQLQMPTYRSSHPMMHMLPQAMNVQIPH</sequence>
<keyword evidence="5 7" id="KW-0371">Homeobox</keyword>
<evidence type="ECO:0000256" key="4">
    <source>
        <dbReference type="ARBA" id="ARBA00023125"/>
    </source>
</evidence>
<evidence type="ECO:0000313" key="10">
    <source>
        <dbReference type="EMBL" id="EZA52181.1"/>
    </source>
</evidence>
<dbReference type="InterPro" id="IPR017970">
    <property type="entry name" value="Homeobox_CS"/>
</dbReference>
<dbReference type="GO" id="GO:0005634">
    <property type="term" value="C:nucleus"/>
    <property type="evidence" value="ECO:0007669"/>
    <property type="project" value="UniProtKB-SubCell"/>
</dbReference>
<dbReference type="SMART" id="SM00389">
    <property type="entry name" value="HOX"/>
    <property type="match status" value="1"/>
</dbReference>
<evidence type="ECO:0000256" key="7">
    <source>
        <dbReference type="PROSITE-ProRule" id="PRU00108"/>
    </source>
</evidence>
<evidence type="ECO:0000256" key="5">
    <source>
        <dbReference type="ARBA" id="ARBA00023155"/>
    </source>
</evidence>
<name>A0A026W958_OOCBI</name>
<dbReference type="InterPro" id="IPR001356">
    <property type="entry name" value="HD"/>
</dbReference>
<keyword evidence="4 7" id="KW-0238">DNA-binding</keyword>
<dbReference type="Gene3D" id="1.10.10.60">
    <property type="entry name" value="Homeodomain-like"/>
    <property type="match status" value="1"/>
</dbReference>
<dbReference type="SUPFAM" id="SSF46689">
    <property type="entry name" value="Homeodomain-like"/>
    <property type="match status" value="1"/>
</dbReference>
<accession>A0A026W958</accession>
<dbReference type="CDD" id="cd00086">
    <property type="entry name" value="homeodomain"/>
    <property type="match status" value="1"/>
</dbReference>
<gene>
    <name evidence="10" type="ORF">X777_08694</name>
</gene>
<dbReference type="OrthoDB" id="6159439at2759"/>
<proteinExistence type="inferred from homology"/>
<dbReference type="EMBL" id="KK107348">
    <property type="protein sequence ID" value="EZA52181.1"/>
    <property type="molecule type" value="Genomic_DNA"/>
</dbReference>
<keyword evidence="3" id="KW-0217">Developmental protein</keyword>
<evidence type="ECO:0000313" key="11">
    <source>
        <dbReference type="Proteomes" id="UP000053097"/>
    </source>
</evidence>
<dbReference type="GO" id="GO:0000981">
    <property type="term" value="F:DNA-binding transcription factor activity, RNA polymerase II-specific"/>
    <property type="evidence" value="ECO:0007669"/>
    <property type="project" value="InterPro"/>
</dbReference>
<evidence type="ECO:0000256" key="3">
    <source>
        <dbReference type="ARBA" id="ARBA00022473"/>
    </source>
</evidence>
<protein>
    <submittedName>
        <fullName evidence="10">Homeobox protein HB1</fullName>
    </submittedName>
</protein>
<feature type="domain" description="Homeobox" evidence="9">
    <location>
        <begin position="218"/>
        <end position="278"/>
    </location>
</feature>
<keyword evidence="11" id="KW-1185">Reference proteome</keyword>
<dbReference type="GO" id="GO:0009952">
    <property type="term" value="P:anterior/posterior pattern specification"/>
    <property type="evidence" value="ECO:0007669"/>
    <property type="project" value="TreeGrafter"/>
</dbReference>
<evidence type="ECO:0000256" key="6">
    <source>
        <dbReference type="ARBA" id="ARBA00023242"/>
    </source>
</evidence>
<dbReference type="PROSITE" id="PS00027">
    <property type="entry name" value="HOMEOBOX_1"/>
    <property type="match status" value="1"/>
</dbReference>
<evidence type="ECO:0000256" key="2">
    <source>
        <dbReference type="ARBA" id="ARBA00009107"/>
    </source>
</evidence>
<reference evidence="10 11" key="1">
    <citation type="journal article" date="2014" name="Curr. Biol.">
        <title>The genome of the clonal raider ant Cerapachys biroi.</title>
        <authorList>
            <person name="Oxley P.R."/>
            <person name="Ji L."/>
            <person name="Fetter-Pruneda I."/>
            <person name="McKenzie S.K."/>
            <person name="Li C."/>
            <person name="Hu H."/>
            <person name="Zhang G."/>
            <person name="Kronauer D.J."/>
        </authorList>
    </citation>
    <scope>NUCLEOTIDE SEQUENCE [LARGE SCALE GENOMIC DNA]</scope>
</reference>
<comment type="similarity">
    <text evidence="2">Belongs to the Antp homeobox family.</text>
</comment>
<keyword evidence="6 7" id="KW-0539">Nucleus</keyword>
<dbReference type="PANTHER" id="PTHR45659:SF4">
    <property type="entry name" value="HOMEOBOX PROTEIN ABDOMINAL-A"/>
    <property type="match status" value="1"/>
</dbReference>
<comment type="subcellular location">
    <subcellularLocation>
        <location evidence="1 7 8">Nucleus</location>
    </subcellularLocation>
</comment>
<dbReference type="InterPro" id="IPR009057">
    <property type="entry name" value="Homeodomain-like_sf"/>
</dbReference>
<dbReference type="PROSITE" id="PS50071">
    <property type="entry name" value="HOMEOBOX_2"/>
    <property type="match status" value="1"/>
</dbReference>
<dbReference type="Proteomes" id="UP000053097">
    <property type="component" value="Unassembled WGS sequence"/>
</dbReference>
<evidence type="ECO:0000256" key="8">
    <source>
        <dbReference type="RuleBase" id="RU000682"/>
    </source>
</evidence>
<dbReference type="Pfam" id="PF00046">
    <property type="entry name" value="Homeodomain"/>
    <property type="match status" value="1"/>
</dbReference>